<feature type="region of interest" description="Disordered" evidence="1">
    <location>
        <begin position="172"/>
        <end position="210"/>
    </location>
</feature>
<reference evidence="2 3" key="1">
    <citation type="journal article" date="2017" name="Curr. Biol.">
        <title>Genome architecture and evolution of a unichromosomal asexual nematode.</title>
        <authorList>
            <person name="Fradin H."/>
            <person name="Zegar C."/>
            <person name="Gutwein M."/>
            <person name="Lucas J."/>
            <person name="Kovtun M."/>
            <person name="Corcoran D."/>
            <person name="Baugh L.R."/>
            <person name="Kiontke K."/>
            <person name="Gunsalus K."/>
            <person name="Fitch D.H."/>
            <person name="Piano F."/>
        </authorList>
    </citation>
    <scope>NUCLEOTIDE SEQUENCE [LARGE SCALE GENOMIC DNA]</scope>
    <source>
        <strain evidence="2">PF1309</strain>
    </source>
</reference>
<evidence type="ECO:0000256" key="1">
    <source>
        <dbReference type="SAM" id="MobiDB-lite"/>
    </source>
</evidence>
<evidence type="ECO:0000313" key="3">
    <source>
        <dbReference type="Proteomes" id="UP000218231"/>
    </source>
</evidence>
<keyword evidence="3" id="KW-1185">Reference proteome</keyword>
<name>A0A2A2LP56_9BILA</name>
<dbReference type="Proteomes" id="UP000218231">
    <property type="component" value="Unassembled WGS sequence"/>
</dbReference>
<sequence length="354" mass="41339">MSTTSNSNNKVSVIFNQAIEGLRPTRRAKHTVTAARNPEQKQRNEAASRRYERRSEDDGLTAAEKWTRMMAIQYKYNNWMGVETGRDALAEEGNYTTTGFEDEIEYENYLKCIEAQLEEDDTDGEDIEAYRISTSIDATKTHLLDENGVLRCKRNYAPRRWKIEPMRDIRRRQREEAKKKEEMTRAKEQKETAQKKDEAQKKQKQRESRTNEEIFFEDYGDYLQQIDVNFRKEQEKLRKEREEVAHKMSLVRRGSLTSEESRSSSRSSIEAAEEQAAKHTATDFEHLTYNFNIPLVQLPEQDENAATFVPAFLQQNAGRDATLNASSSAEQSNEQKEYITYDDNGYPLEFFLEL</sequence>
<feature type="region of interest" description="Disordered" evidence="1">
    <location>
        <begin position="249"/>
        <end position="277"/>
    </location>
</feature>
<proteinExistence type="predicted"/>
<evidence type="ECO:0000313" key="2">
    <source>
        <dbReference type="EMBL" id="PAV87938.1"/>
    </source>
</evidence>
<feature type="compositionally biased region" description="Basic and acidic residues" evidence="1">
    <location>
        <begin position="38"/>
        <end position="57"/>
    </location>
</feature>
<feature type="region of interest" description="Disordered" evidence="1">
    <location>
        <begin position="25"/>
        <end position="59"/>
    </location>
</feature>
<accession>A0A2A2LP56</accession>
<dbReference type="EMBL" id="LIAE01006538">
    <property type="protein sequence ID" value="PAV87938.1"/>
    <property type="molecule type" value="Genomic_DNA"/>
</dbReference>
<organism evidence="2 3">
    <name type="scientific">Diploscapter pachys</name>
    <dbReference type="NCBI Taxonomy" id="2018661"/>
    <lineage>
        <taxon>Eukaryota</taxon>
        <taxon>Metazoa</taxon>
        <taxon>Ecdysozoa</taxon>
        <taxon>Nematoda</taxon>
        <taxon>Chromadorea</taxon>
        <taxon>Rhabditida</taxon>
        <taxon>Rhabditina</taxon>
        <taxon>Rhabditomorpha</taxon>
        <taxon>Rhabditoidea</taxon>
        <taxon>Rhabditidae</taxon>
        <taxon>Diploscapter</taxon>
    </lineage>
</organism>
<protein>
    <submittedName>
        <fullName evidence="2">Uncharacterized protein</fullName>
    </submittedName>
</protein>
<dbReference type="AlphaFoldDB" id="A0A2A2LP56"/>
<gene>
    <name evidence="2" type="ORF">WR25_03714</name>
</gene>
<comment type="caution">
    <text evidence="2">The sequence shown here is derived from an EMBL/GenBank/DDBJ whole genome shotgun (WGS) entry which is preliminary data.</text>
</comment>
<feature type="compositionally biased region" description="Low complexity" evidence="1">
    <location>
        <begin position="252"/>
        <end position="270"/>
    </location>
</feature>